<keyword evidence="1" id="KW-1133">Transmembrane helix</keyword>
<protein>
    <submittedName>
        <fullName evidence="2">DUF4247 domain-containing protein</fullName>
    </submittedName>
</protein>
<dbReference type="Pfam" id="PF14042">
    <property type="entry name" value="DUF4247"/>
    <property type="match status" value="1"/>
</dbReference>
<feature type="transmembrane region" description="Helical" evidence="1">
    <location>
        <begin position="6"/>
        <end position="23"/>
    </location>
</feature>
<keyword evidence="1" id="KW-0812">Transmembrane</keyword>
<evidence type="ECO:0000256" key="1">
    <source>
        <dbReference type="SAM" id="Phobius"/>
    </source>
</evidence>
<dbReference type="InterPro" id="IPR025341">
    <property type="entry name" value="DUF4247"/>
</dbReference>
<dbReference type="EMBL" id="CP095074">
    <property type="protein sequence ID" value="UOQ94129.1"/>
    <property type="molecule type" value="Genomic_DNA"/>
</dbReference>
<name>A0ABY4H1B3_9BACI</name>
<reference evidence="2 3" key="1">
    <citation type="submission" date="2022-04" db="EMBL/GenBank/DDBJ databases">
        <title>Halobacillus sp. isolated from saltern.</title>
        <authorList>
            <person name="Won M."/>
            <person name="Lee C.-M."/>
            <person name="Woen H.-Y."/>
            <person name="Kwon S.-W."/>
        </authorList>
    </citation>
    <scope>NUCLEOTIDE SEQUENCE [LARGE SCALE GENOMIC DNA]</scope>
    <source>
        <strain evidence="2 3">SSTM10-2</strain>
    </source>
</reference>
<accession>A0ABY4H1B3</accession>
<sequence length="223" mass="24302">MRNYVGVIIVVIIAVVIGFNMFGNNGGSRGMTGTYTEDTYGELPSEPSRSEIINNINNSDASSIEELIKQGFPLLDTVRTDRGISKIYMTQELTLPKVAELLETNRAPEEVSQRNDGKQVLVYPDDFVILQESDAEPGLVLIELSSDEFVRNNYSPSFFQGLLAYSLLNRMLDSNDWSRRRASTCQSTGNCYGGYGMYGGFNSGSSGSFRGSSNRGGGPGAGK</sequence>
<organism evidence="2 3">
    <name type="scientific">Halobacillus shinanisalinarum</name>
    <dbReference type="NCBI Taxonomy" id="2932258"/>
    <lineage>
        <taxon>Bacteria</taxon>
        <taxon>Bacillati</taxon>
        <taxon>Bacillota</taxon>
        <taxon>Bacilli</taxon>
        <taxon>Bacillales</taxon>
        <taxon>Bacillaceae</taxon>
        <taxon>Halobacillus</taxon>
    </lineage>
</organism>
<keyword evidence="1" id="KW-0472">Membrane</keyword>
<evidence type="ECO:0000313" key="2">
    <source>
        <dbReference type="EMBL" id="UOQ94129.1"/>
    </source>
</evidence>
<proteinExistence type="predicted"/>
<keyword evidence="3" id="KW-1185">Reference proteome</keyword>
<dbReference type="Proteomes" id="UP000831880">
    <property type="component" value="Chromosome"/>
</dbReference>
<evidence type="ECO:0000313" key="3">
    <source>
        <dbReference type="Proteomes" id="UP000831880"/>
    </source>
</evidence>
<dbReference type="RefSeq" id="WP_244753737.1">
    <property type="nucleotide sequence ID" value="NZ_CP095074.1"/>
</dbReference>
<gene>
    <name evidence="2" type="ORF">MUO14_03950</name>
</gene>